<dbReference type="Pfam" id="PF24851">
    <property type="entry name" value="DUF7725"/>
    <property type="match status" value="1"/>
</dbReference>
<evidence type="ECO:0000256" key="1">
    <source>
        <dbReference type="SAM" id="MobiDB-lite"/>
    </source>
</evidence>
<feature type="region of interest" description="Disordered" evidence="1">
    <location>
        <begin position="323"/>
        <end position="359"/>
    </location>
</feature>
<proteinExistence type="predicted"/>
<feature type="compositionally biased region" description="Low complexity" evidence="1">
    <location>
        <begin position="122"/>
        <end position="149"/>
    </location>
</feature>
<dbReference type="GeneID" id="120253543"/>
<protein>
    <submittedName>
        <fullName evidence="4">Uncharacterized protein LOC120253543</fullName>
    </submittedName>
</protein>
<organism evidence="3 4">
    <name type="scientific">Dioscorea cayennensis subsp. rotundata</name>
    <name type="common">White Guinea yam</name>
    <name type="synonym">Dioscorea rotundata</name>
    <dbReference type="NCBI Taxonomy" id="55577"/>
    <lineage>
        <taxon>Eukaryota</taxon>
        <taxon>Viridiplantae</taxon>
        <taxon>Streptophyta</taxon>
        <taxon>Embryophyta</taxon>
        <taxon>Tracheophyta</taxon>
        <taxon>Spermatophyta</taxon>
        <taxon>Magnoliopsida</taxon>
        <taxon>Liliopsida</taxon>
        <taxon>Dioscoreales</taxon>
        <taxon>Dioscoreaceae</taxon>
        <taxon>Dioscorea</taxon>
    </lineage>
</organism>
<feature type="domain" description="DUF7725" evidence="2">
    <location>
        <begin position="182"/>
        <end position="254"/>
    </location>
</feature>
<gene>
    <name evidence="4" type="primary">LOC120253543</name>
</gene>
<sequence length="405" mass="43792">MLFPFLIRNEHQMFQSTQNLLESGARYSHELPVEKGKAHEDHLNTHIDQKQMSDAITNGSSMEIQVHEPDAKRYQVSPGSQDALSINSQFHSTFVFDPSEQQSELEYKNKTPPIRQPQEPGSNSSQQQSISSVTGSTASSSSATSNVSAECKDDMMTSSESSVLISQATNLMNSVRAKEPSLLDERSLLACIVRAIPAGSGNGIKMSTTLPNRLGKMLAPLHWHDYKKQYGKLDDFVARHPELFVIEGDFIHLREGAQEIISATAAVAKVAAATASFTTFSAQFPSVAVTPVAQSSRLKRTPMNDSKSLTTIQTVESSINLRNSGDSFNTMRGISDGKTLSKTKDPHVSNDSCGRTGPSPIQAAVGNGVNPDRTVVPPLQNKVLSDGRHGVGGRRSVGAGSISRR</sequence>
<dbReference type="PANTHER" id="PTHR35766:SF1">
    <property type="entry name" value="OS08G0543600 PROTEIN"/>
    <property type="match status" value="1"/>
</dbReference>
<evidence type="ECO:0000313" key="3">
    <source>
        <dbReference type="Proteomes" id="UP001515500"/>
    </source>
</evidence>
<keyword evidence="3" id="KW-1185">Reference proteome</keyword>
<feature type="compositionally biased region" description="Polar residues" evidence="1">
    <location>
        <begin position="323"/>
        <end position="332"/>
    </location>
</feature>
<dbReference type="Proteomes" id="UP001515500">
    <property type="component" value="Chromosome 3"/>
</dbReference>
<feature type="compositionally biased region" description="Low complexity" evidence="1">
    <location>
        <begin position="394"/>
        <end position="405"/>
    </location>
</feature>
<accession>A0AB40ARV6</accession>
<dbReference type="RefSeq" id="XP_039117810.1">
    <property type="nucleotide sequence ID" value="XM_039261876.1"/>
</dbReference>
<dbReference type="InterPro" id="IPR056142">
    <property type="entry name" value="DUF7725"/>
</dbReference>
<evidence type="ECO:0000259" key="2">
    <source>
        <dbReference type="Pfam" id="PF24851"/>
    </source>
</evidence>
<feature type="region of interest" description="Disordered" evidence="1">
    <location>
        <begin position="385"/>
        <end position="405"/>
    </location>
</feature>
<dbReference type="AlphaFoldDB" id="A0AB40ARV6"/>
<name>A0AB40ARV6_DIOCR</name>
<dbReference type="PANTHER" id="PTHR35766">
    <property type="entry name" value="OS08G0543600 PROTEIN"/>
    <property type="match status" value="1"/>
</dbReference>
<evidence type="ECO:0000313" key="4">
    <source>
        <dbReference type="RefSeq" id="XP_039117810.1"/>
    </source>
</evidence>
<feature type="region of interest" description="Disordered" evidence="1">
    <location>
        <begin position="111"/>
        <end position="149"/>
    </location>
</feature>
<reference evidence="4" key="1">
    <citation type="submission" date="2025-08" db="UniProtKB">
        <authorList>
            <consortium name="RefSeq"/>
        </authorList>
    </citation>
    <scope>IDENTIFICATION</scope>
</reference>